<keyword evidence="2" id="KW-1185">Reference proteome</keyword>
<protein>
    <submittedName>
        <fullName evidence="1">Uncharacterized protein</fullName>
    </submittedName>
</protein>
<accession>A0AAN8NFY6</accession>
<dbReference type="EMBL" id="JAVHJM010000009">
    <property type="protein sequence ID" value="KAK6506153.1"/>
    <property type="molecule type" value="Genomic_DNA"/>
</dbReference>
<dbReference type="AlphaFoldDB" id="A0AAN8NFY6"/>
<dbReference type="Proteomes" id="UP001307849">
    <property type="component" value="Unassembled WGS sequence"/>
</dbReference>
<proteinExistence type="predicted"/>
<name>A0AAN8NFY6_9PEZI</name>
<evidence type="ECO:0000313" key="1">
    <source>
        <dbReference type="EMBL" id="KAK6506153.1"/>
    </source>
</evidence>
<reference evidence="1 2" key="1">
    <citation type="submission" date="2019-10" db="EMBL/GenBank/DDBJ databases">
        <authorList>
            <person name="Palmer J.M."/>
        </authorList>
    </citation>
    <scope>NUCLEOTIDE SEQUENCE [LARGE SCALE GENOMIC DNA]</scope>
    <source>
        <strain evidence="1 2">TWF506</strain>
    </source>
</reference>
<sequence>MSESCFGQFSLSRIVPRRTGTRAACRLLVNFFAGFIFFAKLKTSPHPSTQFTRKGSLLISLASEVLKKRERQPKDTQLLSRECSCMGNLCHCVNKVASFRAQEEAGIEGGRT</sequence>
<comment type="caution">
    <text evidence="1">The sequence shown here is derived from an EMBL/GenBank/DDBJ whole genome shotgun (WGS) entry which is preliminary data.</text>
</comment>
<gene>
    <name evidence="1" type="ORF">TWF506_011498</name>
</gene>
<evidence type="ECO:0000313" key="2">
    <source>
        <dbReference type="Proteomes" id="UP001307849"/>
    </source>
</evidence>
<organism evidence="1 2">
    <name type="scientific">Arthrobotrys conoides</name>
    <dbReference type="NCBI Taxonomy" id="74498"/>
    <lineage>
        <taxon>Eukaryota</taxon>
        <taxon>Fungi</taxon>
        <taxon>Dikarya</taxon>
        <taxon>Ascomycota</taxon>
        <taxon>Pezizomycotina</taxon>
        <taxon>Orbiliomycetes</taxon>
        <taxon>Orbiliales</taxon>
        <taxon>Orbiliaceae</taxon>
        <taxon>Arthrobotrys</taxon>
    </lineage>
</organism>